<dbReference type="CDD" id="cd04606">
    <property type="entry name" value="CBS_pair_Mg_transporter"/>
    <property type="match status" value="1"/>
</dbReference>
<dbReference type="PANTHER" id="PTHR43773:SF1">
    <property type="entry name" value="MAGNESIUM TRANSPORTER MGTE"/>
    <property type="match status" value="1"/>
</dbReference>
<proteinExistence type="predicted"/>
<evidence type="ECO:0000256" key="1">
    <source>
        <dbReference type="PROSITE-ProRule" id="PRU00703"/>
    </source>
</evidence>
<gene>
    <name evidence="3" type="ORF">CLV43_1011100</name>
</gene>
<reference evidence="3 4" key="1">
    <citation type="submission" date="2018-03" db="EMBL/GenBank/DDBJ databases">
        <title>Genomic Encyclopedia of Archaeal and Bacterial Type Strains, Phase II (KMG-II): from individual species to whole genera.</title>
        <authorList>
            <person name="Goeker M."/>
        </authorList>
    </citation>
    <scope>NUCLEOTIDE SEQUENCE [LARGE SCALE GENOMIC DNA]</scope>
    <source>
        <strain evidence="3 4">DSM 44720</strain>
    </source>
</reference>
<dbReference type="Gene3D" id="3.10.580.10">
    <property type="entry name" value="CBS-domain"/>
    <property type="match status" value="1"/>
</dbReference>
<evidence type="ECO:0000313" key="4">
    <source>
        <dbReference type="Proteomes" id="UP000239494"/>
    </source>
</evidence>
<dbReference type="InterPro" id="IPR011033">
    <property type="entry name" value="PRC_barrel-like_sf"/>
</dbReference>
<dbReference type="Pfam" id="PF26205">
    <property type="entry name" value="SH3_actinomycetes"/>
    <property type="match status" value="1"/>
</dbReference>
<keyword evidence="4" id="KW-1185">Reference proteome</keyword>
<organism evidence="3 4">
    <name type="scientific">Umezawaea tangerina</name>
    <dbReference type="NCBI Taxonomy" id="84725"/>
    <lineage>
        <taxon>Bacteria</taxon>
        <taxon>Bacillati</taxon>
        <taxon>Actinomycetota</taxon>
        <taxon>Actinomycetes</taxon>
        <taxon>Pseudonocardiales</taxon>
        <taxon>Pseudonocardiaceae</taxon>
        <taxon>Umezawaea</taxon>
    </lineage>
</organism>
<comment type="caution">
    <text evidence="3">The sequence shown here is derived from an EMBL/GenBank/DDBJ whole genome shotgun (WGS) entry which is preliminary data.</text>
</comment>
<dbReference type="GO" id="GO:0016020">
    <property type="term" value="C:membrane"/>
    <property type="evidence" value="ECO:0007669"/>
    <property type="project" value="InterPro"/>
</dbReference>
<dbReference type="Pfam" id="PF03448">
    <property type="entry name" value="MgtE_N"/>
    <property type="match status" value="1"/>
</dbReference>
<dbReference type="InterPro" id="IPR038076">
    <property type="entry name" value="MgtE_N_sf"/>
</dbReference>
<dbReference type="PANTHER" id="PTHR43773">
    <property type="entry name" value="MAGNESIUM TRANSPORTER MGTE"/>
    <property type="match status" value="1"/>
</dbReference>
<dbReference type="AlphaFoldDB" id="A0A2T0TMD8"/>
<dbReference type="SUPFAM" id="SSF50346">
    <property type="entry name" value="PRC-barrel domain"/>
    <property type="match status" value="1"/>
</dbReference>
<dbReference type="Proteomes" id="UP000239494">
    <property type="component" value="Unassembled WGS sequence"/>
</dbReference>
<dbReference type="SMART" id="SM00116">
    <property type="entry name" value="CBS"/>
    <property type="match status" value="1"/>
</dbReference>
<evidence type="ECO:0000313" key="3">
    <source>
        <dbReference type="EMBL" id="PRY46819.1"/>
    </source>
</evidence>
<dbReference type="SUPFAM" id="SSF158791">
    <property type="entry name" value="MgtE N-terminal domain-like"/>
    <property type="match status" value="1"/>
</dbReference>
<dbReference type="InterPro" id="IPR006668">
    <property type="entry name" value="Mg_transptr_MgtE_intracell_dom"/>
</dbReference>
<sequence>MNRVFAAQLAGLPVFGPDGESIGKARDIVIGLRLDRQPPRVLGMVLELATRRRIFVPMLRVNAIEPNAVTLATGSVNLRQFHQRANEVLVVGQLLDARVRLDSGSAAVLVDAAMEPTRTKDWRVVKVAVRERTGRLSRRGPVQVLRWEEISGLSDAELSGRPQGAQELLTVFETMRAVDVATALHDLPPKRRYEVADAMDDERLADVIEELPEEDQKDLLAYLDDERAADILEAMDPDDAADLLAELSEIDKDRLLELMEPEESAPVKRLLAYSFDTAGGLMTPEPVVLAPDATVAEALARVRNPDLTPALASMVFVCRAPTATPTGRYLGCVHIQRLLREPPFDLVAGLLDSDLARLSPTAPLADVTRYFAAYNLVCAPVVDDTDHLLGAVTVDDVLDHLLPDNWRETGMTHA</sequence>
<dbReference type="SUPFAM" id="SSF54631">
    <property type="entry name" value="CBS-domain pair"/>
    <property type="match status" value="1"/>
</dbReference>
<dbReference type="InterPro" id="IPR000644">
    <property type="entry name" value="CBS_dom"/>
</dbReference>
<dbReference type="InterPro" id="IPR046342">
    <property type="entry name" value="CBS_dom_sf"/>
</dbReference>
<accession>A0A2T0TMD8</accession>
<dbReference type="InterPro" id="IPR058838">
    <property type="entry name" value="SH3_actinomycetes"/>
</dbReference>
<evidence type="ECO:0000259" key="2">
    <source>
        <dbReference type="PROSITE" id="PS51371"/>
    </source>
</evidence>
<dbReference type="Pfam" id="PF00571">
    <property type="entry name" value="CBS"/>
    <property type="match status" value="2"/>
</dbReference>
<name>A0A2T0TMD8_9PSEU</name>
<dbReference type="GO" id="GO:0015095">
    <property type="term" value="F:magnesium ion transmembrane transporter activity"/>
    <property type="evidence" value="ECO:0007669"/>
    <property type="project" value="InterPro"/>
</dbReference>
<dbReference type="InterPro" id="IPR006669">
    <property type="entry name" value="MgtE_transporter"/>
</dbReference>
<protein>
    <submittedName>
        <fullName evidence="3">Mg/Co/Ni transporter MgtE</fullName>
    </submittedName>
</protein>
<dbReference type="SMART" id="SM00924">
    <property type="entry name" value="MgtE_N"/>
    <property type="match status" value="1"/>
</dbReference>
<dbReference type="Gene3D" id="1.25.60.10">
    <property type="entry name" value="MgtE N-terminal domain-like"/>
    <property type="match status" value="1"/>
</dbReference>
<dbReference type="PROSITE" id="PS51371">
    <property type="entry name" value="CBS"/>
    <property type="match status" value="1"/>
</dbReference>
<feature type="domain" description="CBS" evidence="2">
    <location>
        <begin position="351"/>
        <end position="409"/>
    </location>
</feature>
<keyword evidence="1" id="KW-0129">CBS domain</keyword>
<dbReference type="EMBL" id="PVTF01000001">
    <property type="protein sequence ID" value="PRY46819.1"/>
    <property type="molecule type" value="Genomic_DNA"/>
</dbReference>